<name>W1XC38_9ZZZZ</name>
<dbReference type="AlphaFoldDB" id="W1XC38"/>
<proteinExistence type="predicted"/>
<dbReference type="Gene3D" id="3.40.190.10">
    <property type="entry name" value="Periplasmic binding protein-like II"/>
    <property type="match status" value="2"/>
</dbReference>
<organism evidence="1">
    <name type="scientific">human gut metagenome</name>
    <dbReference type="NCBI Taxonomy" id="408170"/>
    <lineage>
        <taxon>unclassified sequences</taxon>
        <taxon>metagenomes</taxon>
        <taxon>organismal metagenomes</taxon>
    </lineage>
</organism>
<accession>W1XC38</accession>
<gene>
    <name evidence="1" type="ORF">Q604_UNBC16834G0001</name>
</gene>
<dbReference type="SUPFAM" id="SSF53850">
    <property type="entry name" value="Periplasmic binding protein-like II"/>
    <property type="match status" value="1"/>
</dbReference>
<feature type="non-terminal residue" evidence="1">
    <location>
        <position position="1"/>
    </location>
</feature>
<reference evidence="1" key="1">
    <citation type="submission" date="2013-12" db="EMBL/GenBank/DDBJ databases">
        <title>A Varibaculum cambriense genome reconstructed from a premature infant gut community with otherwise low bacterial novelty that shifts toward anaerobic metabolism during the third week of life.</title>
        <authorList>
            <person name="Brown C.T."/>
            <person name="Sharon I."/>
            <person name="Thomas B.C."/>
            <person name="Castelle C.J."/>
            <person name="Morowitz M.J."/>
            <person name="Banfield J.F."/>
        </authorList>
    </citation>
    <scope>NUCLEOTIDE SEQUENCE</scope>
</reference>
<protein>
    <submittedName>
        <fullName evidence="1">Bacterial extracellular solute-binding protein, family 3</fullName>
    </submittedName>
</protein>
<comment type="caution">
    <text evidence="1">The sequence shown here is derived from an EMBL/GenBank/DDBJ whole genome shotgun (WGS) entry which is preliminary data.</text>
</comment>
<dbReference type="EMBL" id="AZMM01016834">
    <property type="protein sequence ID" value="ETJ27917.1"/>
    <property type="molecule type" value="Genomic_DNA"/>
</dbReference>
<evidence type="ECO:0000313" key="1">
    <source>
        <dbReference type="EMBL" id="ETJ27917.1"/>
    </source>
</evidence>
<sequence length="76" mass="8614">EYVINSAIKDRGLPLKAVGDVLAVVPTYFLSKRTDDMKQVNEKIDKTMKEMRADGTLKKLSEQYLGGDYTFDPTQK</sequence>